<keyword evidence="2" id="KW-1185">Reference proteome</keyword>
<accession>A0AAV4PLA9</accession>
<dbReference type="EMBL" id="BPLQ01003013">
    <property type="protein sequence ID" value="GIX97200.1"/>
    <property type="molecule type" value="Genomic_DNA"/>
</dbReference>
<sequence>MNIQYNSSKGKRENFRGCDTCHDRHHQGPFSSPSALAIWNRRIHTAKKRIQARGNERTSCGCDTCHDRHHQGPFSSPSALAIWNRRIHTAKKRSDGRNEKKALLTLPLYLRLPFDPHPSSILHTMSGGFSFYSSAQKNEI</sequence>
<comment type="caution">
    <text evidence="1">The sequence shown here is derived from an EMBL/GenBank/DDBJ whole genome shotgun (WGS) entry which is preliminary data.</text>
</comment>
<organism evidence="1 2">
    <name type="scientific">Caerostris darwini</name>
    <dbReference type="NCBI Taxonomy" id="1538125"/>
    <lineage>
        <taxon>Eukaryota</taxon>
        <taxon>Metazoa</taxon>
        <taxon>Ecdysozoa</taxon>
        <taxon>Arthropoda</taxon>
        <taxon>Chelicerata</taxon>
        <taxon>Arachnida</taxon>
        <taxon>Araneae</taxon>
        <taxon>Araneomorphae</taxon>
        <taxon>Entelegynae</taxon>
        <taxon>Araneoidea</taxon>
        <taxon>Araneidae</taxon>
        <taxon>Caerostris</taxon>
    </lineage>
</organism>
<name>A0AAV4PLA9_9ARAC</name>
<dbReference type="InterPro" id="IPR036280">
    <property type="entry name" value="Multihaem_cyt_sf"/>
</dbReference>
<dbReference type="Proteomes" id="UP001054837">
    <property type="component" value="Unassembled WGS sequence"/>
</dbReference>
<dbReference type="SUPFAM" id="SSF48695">
    <property type="entry name" value="Multiheme cytochromes"/>
    <property type="match status" value="1"/>
</dbReference>
<evidence type="ECO:0000313" key="2">
    <source>
        <dbReference type="Proteomes" id="UP001054837"/>
    </source>
</evidence>
<reference evidence="1 2" key="1">
    <citation type="submission" date="2021-06" db="EMBL/GenBank/DDBJ databases">
        <title>Caerostris darwini draft genome.</title>
        <authorList>
            <person name="Kono N."/>
            <person name="Arakawa K."/>
        </authorList>
    </citation>
    <scope>NUCLEOTIDE SEQUENCE [LARGE SCALE GENOMIC DNA]</scope>
</reference>
<dbReference type="AlphaFoldDB" id="A0AAV4PLA9"/>
<protein>
    <submittedName>
        <fullName evidence="1">Uncharacterized protein</fullName>
    </submittedName>
</protein>
<proteinExistence type="predicted"/>
<evidence type="ECO:0000313" key="1">
    <source>
        <dbReference type="EMBL" id="GIX97200.1"/>
    </source>
</evidence>
<gene>
    <name evidence="1" type="ORF">CDAR_581251</name>
</gene>